<evidence type="ECO:0000313" key="1">
    <source>
        <dbReference type="EMBL" id="NEK22377.1"/>
    </source>
</evidence>
<evidence type="ECO:0000313" key="2">
    <source>
        <dbReference type="Proteomes" id="UP000468591"/>
    </source>
</evidence>
<protein>
    <submittedName>
        <fullName evidence="1">Uncharacterized protein</fullName>
    </submittedName>
</protein>
<name>A0A6P0C935_9RHOB</name>
<dbReference type="RefSeq" id="WP_164353306.1">
    <property type="nucleotide sequence ID" value="NZ_JAABNT010000004.1"/>
</dbReference>
<reference evidence="1 2" key="1">
    <citation type="submission" date="2020-01" db="EMBL/GenBank/DDBJ databases">
        <title>Sulfitobacter sediminilitoris sp. nov., isolated from a tidal flat.</title>
        <authorList>
            <person name="Park S."/>
            <person name="Yoon J.-H."/>
        </authorList>
    </citation>
    <scope>NUCLEOTIDE SEQUENCE [LARGE SCALE GENOMIC DNA]</scope>
    <source>
        <strain evidence="1 2">JBTF-M27</strain>
    </source>
</reference>
<gene>
    <name evidence="1" type="ORF">GV827_08190</name>
</gene>
<sequence length="55" mass="6162">MKLEHQTMDVANDTEAYFNQFGKLALLIGTTPQFSRVQMDVGLSKTHAALTNNTY</sequence>
<accession>A0A6P0C935</accession>
<keyword evidence="2" id="KW-1185">Reference proteome</keyword>
<dbReference type="AlphaFoldDB" id="A0A6P0C935"/>
<proteinExistence type="predicted"/>
<comment type="caution">
    <text evidence="1">The sequence shown here is derived from an EMBL/GenBank/DDBJ whole genome shotgun (WGS) entry which is preliminary data.</text>
</comment>
<dbReference type="EMBL" id="JAABNT010000004">
    <property type="protein sequence ID" value="NEK22377.1"/>
    <property type="molecule type" value="Genomic_DNA"/>
</dbReference>
<organism evidence="1 2">
    <name type="scientific">Sulfitobacter sediminilitoris</name>
    <dbReference type="NCBI Taxonomy" id="2698830"/>
    <lineage>
        <taxon>Bacteria</taxon>
        <taxon>Pseudomonadati</taxon>
        <taxon>Pseudomonadota</taxon>
        <taxon>Alphaproteobacteria</taxon>
        <taxon>Rhodobacterales</taxon>
        <taxon>Roseobacteraceae</taxon>
        <taxon>Sulfitobacter</taxon>
    </lineage>
</organism>
<dbReference type="Proteomes" id="UP000468591">
    <property type="component" value="Unassembled WGS sequence"/>
</dbReference>